<dbReference type="Proteomes" id="UP000181909">
    <property type="component" value="Unassembled WGS sequence"/>
</dbReference>
<gene>
    <name evidence="2" type="ORF">SAMN02787144_103439</name>
</gene>
<evidence type="ECO:0000313" key="2">
    <source>
        <dbReference type="EMBL" id="SFY43180.1"/>
    </source>
</evidence>
<feature type="domain" description="DUF7824" evidence="1">
    <location>
        <begin position="433"/>
        <end position="599"/>
    </location>
</feature>
<dbReference type="RefSeq" id="WP_072489058.1">
    <property type="nucleotide sequence ID" value="NZ_CP108276.1"/>
</dbReference>
<organism evidence="2 3">
    <name type="scientific">Streptomyces atratus</name>
    <dbReference type="NCBI Taxonomy" id="1893"/>
    <lineage>
        <taxon>Bacteria</taxon>
        <taxon>Bacillati</taxon>
        <taxon>Actinomycetota</taxon>
        <taxon>Actinomycetes</taxon>
        <taxon>Kitasatosporales</taxon>
        <taxon>Streptomycetaceae</taxon>
        <taxon>Streptomyces</taxon>
    </lineage>
</organism>
<evidence type="ECO:0000313" key="3">
    <source>
        <dbReference type="Proteomes" id="UP000181909"/>
    </source>
</evidence>
<name>A0A1K2F7F8_STRAR</name>
<reference evidence="2 3" key="1">
    <citation type="submission" date="2016-11" db="EMBL/GenBank/DDBJ databases">
        <authorList>
            <person name="Jaros S."/>
            <person name="Januszkiewicz K."/>
            <person name="Wedrychowicz H."/>
        </authorList>
    </citation>
    <scope>NUCLEOTIDE SEQUENCE [LARGE SCALE GENOMIC DNA]</scope>
    <source>
        <strain evidence="2 3">OK807</strain>
    </source>
</reference>
<dbReference type="InterPro" id="IPR056726">
    <property type="entry name" value="DUF7824"/>
</dbReference>
<protein>
    <recommendedName>
        <fullName evidence="1">DUF7824 domain-containing protein</fullName>
    </recommendedName>
</protein>
<sequence length="893" mass="96665">MKELITAVREARTRDVPALLSELDRTERRSALAELKALRKEARSWPWEKQDRLRKALLVAGAGCHTGAAGCAAWIGGRDLQVWSRPPYSMLLDVLSNRDREWLGDVAHRLADRPATAETLYELITRLVKASQCAVPTTDGFVRGWADTLSASQWQQNRRPLADALRTDPYLTVLVPRLFEVAELPSSTLWFDEPDDPSRWHVALALLADEGLLERASLVDACAARLIRGGKPGELRFFLALLRQLVLTREEEAERVADWTAMAADGISTVAGHAQEVLARLDEHGELSVRSLVDVSGSLLFRPEKKLVRAQLVLIGKKLRRDPSAAGELLPVVAETFGHADIDIQERALKLVARHLPTVDAAVREETALSTSLLGPALRTAAAEVFGDLMDGPSAVEPYMELLPCAPVPRRVEPAPATLPELVEELVVLARTASRDATAFERALDGLVRHARTDRPALTEALQDALAGSWWLVDESQSRVEQRLRSEAGITLVLAVLLGRVPMQAVQEGRAAWAGSSVCVHAALKGVMKARLWEAADAVLTGSAPFLLALPTWQTGSIDPAVLVERLRTYQQLGVRPGEADFAQALLRARRGGQEAAAAAGAAAGLGTPEGDRLAAWLRIDRPLATVHRFDLDRQESTARGWVERQPAGWTRRALMASEENPLIQQEFPRSFHWLGSAHTPRHRTCDHWNDHSDSWIATLPEDGETLAAWLLPAIATCVTDEMKDVAQPLLGLVELDGPAAEAIHLAVGYALGARYPEDRLSGVDALLTLAAQQRLDATLLGEQLAILLGHRLVKLNRLADSARTAAATGAYRTVLAVLTPVLPGLLADKKATARGLSDLLSVAAECAEHCGAVGGAEPIPGLAEAAARGGSSQLVRQAARLKAAWEQGSGRA</sequence>
<dbReference type="EMBL" id="FPJO01000034">
    <property type="protein sequence ID" value="SFY43180.1"/>
    <property type="molecule type" value="Genomic_DNA"/>
</dbReference>
<proteinExistence type="predicted"/>
<dbReference type="AlphaFoldDB" id="A0A1K2F7F8"/>
<dbReference type="Pfam" id="PF25148">
    <property type="entry name" value="DUF7824"/>
    <property type="match status" value="1"/>
</dbReference>
<dbReference type="STRING" id="1893.SAMN02787144_103439"/>
<accession>A0A1K2F7F8</accession>
<dbReference type="OrthoDB" id="3245799at2"/>
<evidence type="ECO:0000259" key="1">
    <source>
        <dbReference type="Pfam" id="PF25148"/>
    </source>
</evidence>